<reference evidence="1" key="1">
    <citation type="journal article" date="2023" name="IScience">
        <title>Live-bearing cockroach genome reveals convergent evolutionary mechanisms linked to viviparity in insects and beyond.</title>
        <authorList>
            <person name="Fouks B."/>
            <person name="Harrison M.C."/>
            <person name="Mikhailova A.A."/>
            <person name="Marchal E."/>
            <person name="English S."/>
            <person name="Carruthers M."/>
            <person name="Jennings E.C."/>
            <person name="Chiamaka E.L."/>
            <person name="Frigard R.A."/>
            <person name="Pippel M."/>
            <person name="Attardo G.M."/>
            <person name="Benoit J.B."/>
            <person name="Bornberg-Bauer E."/>
            <person name="Tobe S.S."/>
        </authorList>
    </citation>
    <scope>NUCLEOTIDE SEQUENCE</scope>
    <source>
        <strain evidence="1">Stay&amp;Tobe</strain>
    </source>
</reference>
<gene>
    <name evidence="1" type="ORF">L9F63_013084</name>
</gene>
<feature type="non-terminal residue" evidence="1">
    <location>
        <position position="110"/>
    </location>
</feature>
<evidence type="ECO:0000313" key="1">
    <source>
        <dbReference type="EMBL" id="KAJ9595721.1"/>
    </source>
</evidence>
<feature type="non-terminal residue" evidence="1">
    <location>
        <position position="1"/>
    </location>
</feature>
<name>A0AAD8EMM0_DIPPU</name>
<keyword evidence="2" id="KW-1185">Reference proteome</keyword>
<dbReference type="Gene3D" id="1.10.150.20">
    <property type="entry name" value="5' to 3' exonuclease, C-terminal subdomain"/>
    <property type="match status" value="1"/>
</dbReference>
<sequence>DTACILAKLLKQETEEKQGIQMLQNIPDIEVRLQFYRALPNVNFALAMRMCSMFPRIIDFIDRCNTVRKIKEMLDIDLDKAARIYLVLHRTLKPKNHIVFSHIIIFIMNL</sequence>
<reference evidence="1" key="2">
    <citation type="submission" date="2023-05" db="EMBL/GenBank/DDBJ databases">
        <authorList>
            <person name="Fouks B."/>
        </authorList>
    </citation>
    <scope>NUCLEOTIDE SEQUENCE</scope>
    <source>
        <strain evidence="1">Stay&amp;Tobe</strain>
        <tissue evidence="1">Testes</tissue>
    </source>
</reference>
<dbReference type="EMBL" id="JASPKZ010002318">
    <property type="protein sequence ID" value="KAJ9595721.1"/>
    <property type="molecule type" value="Genomic_DNA"/>
</dbReference>
<comment type="caution">
    <text evidence="1">The sequence shown here is derived from an EMBL/GenBank/DDBJ whole genome shotgun (WGS) entry which is preliminary data.</text>
</comment>
<evidence type="ECO:0000313" key="2">
    <source>
        <dbReference type="Proteomes" id="UP001233999"/>
    </source>
</evidence>
<proteinExistence type="predicted"/>
<protein>
    <submittedName>
        <fullName evidence="1">Uncharacterized protein</fullName>
    </submittedName>
</protein>
<dbReference type="AlphaFoldDB" id="A0AAD8EMM0"/>
<accession>A0AAD8EMM0</accession>
<organism evidence="1 2">
    <name type="scientific">Diploptera punctata</name>
    <name type="common">Pacific beetle cockroach</name>
    <dbReference type="NCBI Taxonomy" id="6984"/>
    <lineage>
        <taxon>Eukaryota</taxon>
        <taxon>Metazoa</taxon>
        <taxon>Ecdysozoa</taxon>
        <taxon>Arthropoda</taxon>
        <taxon>Hexapoda</taxon>
        <taxon>Insecta</taxon>
        <taxon>Pterygota</taxon>
        <taxon>Neoptera</taxon>
        <taxon>Polyneoptera</taxon>
        <taxon>Dictyoptera</taxon>
        <taxon>Blattodea</taxon>
        <taxon>Blaberoidea</taxon>
        <taxon>Blaberidae</taxon>
        <taxon>Diplopterinae</taxon>
        <taxon>Diploptera</taxon>
    </lineage>
</organism>
<dbReference type="Proteomes" id="UP001233999">
    <property type="component" value="Unassembled WGS sequence"/>
</dbReference>